<dbReference type="SMART" id="SM00419">
    <property type="entry name" value="HTH_CRP"/>
    <property type="match status" value="1"/>
</dbReference>
<protein>
    <submittedName>
        <fullName evidence="6">Transcriptional regulator</fullName>
    </submittedName>
</protein>
<evidence type="ECO:0000313" key="7">
    <source>
        <dbReference type="Proteomes" id="UP000249842"/>
    </source>
</evidence>
<evidence type="ECO:0000256" key="4">
    <source>
        <dbReference type="SAM" id="MobiDB-lite"/>
    </source>
</evidence>
<evidence type="ECO:0000256" key="2">
    <source>
        <dbReference type="ARBA" id="ARBA00023125"/>
    </source>
</evidence>
<reference evidence="7" key="1">
    <citation type="submission" date="2018-05" db="EMBL/GenBank/DDBJ databases">
        <authorList>
            <person name="Li X."/>
        </authorList>
    </citation>
    <scope>NUCLEOTIDE SEQUENCE [LARGE SCALE GENOMIC DNA]</scope>
    <source>
        <strain evidence="7">HKS-05</strain>
    </source>
</reference>
<dbReference type="RefSeq" id="WP_111456874.1">
    <property type="nucleotide sequence ID" value="NZ_QFYP01000001.1"/>
</dbReference>
<dbReference type="InterPro" id="IPR018490">
    <property type="entry name" value="cNMP-bd_dom_sf"/>
</dbReference>
<organism evidence="6 7">
    <name type="scientific">Phenylobacterium hankyongense</name>
    <dbReference type="NCBI Taxonomy" id="1813876"/>
    <lineage>
        <taxon>Bacteria</taxon>
        <taxon>Pseudomonadati</taxon>
        <taxon>Pseudomonadota</taxon>
        <taxon>Alphaproteobacteria</taxon>
        <taxon>Caulobacterales</taxon>
        <taxon>Caulobacteraceae</taxon>
        <taxon>Phenylobacterium</taxon>
    </lineage>
</organism>
<dbReference type="AlphaFoldDB" id="A0A328AZH0"/>
<evidence type="ECO:0000256" key="1">
    <source>
        <dbReference type="ARBA" id="ARBA00023015"/>
    </source>
</evidence>
<keyword evidence="1" id="KW-0805">Transcription regulation</keyword>
<proteinExistence type="predicted"/>
<accession>A0A328AZH0</accession>
<dbReference type="PRINTS" id="PR00034">
    <property type="entry name" value="HTHCRP"/>
</dbReference>
<dbReference type="SUPFAM" id="SSF46785">
    <property type="entry name" value="Winged helix' DNA-binding domain"/>
    <property type="match status" value="1"/>
</dbReference>
<dbReference type="InterPro" id="IPR036388">
    <property type="entry name" value="WH-like_DNA-bd_sf"/>
</dbReference>
<evidence type="ECO:0000259" key="5">
    <source>
        <dbReference type="PROSITE" id="PS51063"/>
    </source>
</evidence>
<gene>
    <name evidence="6" type="ORF">DJ021_07085</name>
</gene>
<name>A0A328AZH0_9CAUL</name>
<dbReference type="PROSITE" id="PS00042">
    <property type="entry name" value="HTH_CRP_1"/>
    <property type="match status" value="1"/>
</dbReference>
<dbReference type="PROSITE" id="PS51063">
    <property type="entry name" value="HTH_CRP_2"/>
    <property type="match status" value="1"/>
</dbReference>
<dbReference type="InterPro" id="IPR000595">
    <property type="entry name" value="cNMP-bd_dom"/>
</dbReference>
<sequence>MSFEPQPALAQAPIRPSHLVLAPPRGTPFVVEGCVIQTACDGVIYAQEDPAQSVYQVVVGAVRTLSHTSDGRRIIHGFHLPGEIFGLEREKLHLCSAEAVCDARLVRCGRAQLQALADEDMRAADAMWWWLLLSRDRTADRLHFLTRANAVDKVADFLIDIAQRTGSAGRIELPMSRYDIADYLGLSPETVSRAFSALREKGLIACRGRSVLILEAGFRRIPTRDDGEPRMRTAEAERSFQPPRARGPTVPPTRPQ</sequence>
<dbReference type="Proteomes" id="UP000249842">
    <property type="component" value="Unassembled WGS sequence"/>
</dbReference>
<dbReference type="InterPro" id="IPR018335">
    <property type="entry name" value="Tscrpt_reg_HTH_Crp-type_CS"/>
</dbReference>
<feature type="compositionally biased region" description="Basic and acidic residues" evidence="4">
    <location>
        <begin position="224"/>
        <end position="238"/>
    </location>
</feature>
<feature type="region of interest" description="Disordered" evidence="4">
    <location>
        <begin position="224"/>
        <end position="256"/>
    </location>
</feature>
<comment type="caution">
    <text evidence="6">The sequence shown here is derived from an EMBL/GenBank/DDBJ whole genome shotgun (WGS) entry which is preliminary data.</text>
</comment>
<dbReference type="Pfam" id="PF13545">
    <property type="entry name" value="HTH_Crp_2"/>
    <property type="match status" value="1"/>
</dbReference>
<evidence type="ECO:0000313" key="6">
    <source>
        <dbReference type="EMBL" id="RAK59581.1"/>
    </source>
</evidence>
<dbReference type="InterPro" id="IPR014710">
    <property type="entry name" value="RmlC-like_jellyroll"/>
</dbReference>
<dbReference type="Gene3D" id="1.10.10.10">
    <property type="entry name" value="Winged helix-like DNA-binding domain superfamily/Winged helix DNA-binding domain"/>
    <property type="match status" value="1"/>
</dbReference>
<dbReference type="Gene3D" id="2.60.120.10">
    <property type="entry name" value="Jelly Rolls"/>
    <property type="match status" value="1"/>
</dbReference>
<dbReference type="OrthoDB" id="7584044at2"/>
<keyword evidence="7" id="KW-1185">Reference proteome</keyword>
<dbReference type="EMBL" id="QFYP01000001">
    <property type="protein sequence ID" value="RAK59581.1"/>
    <property type="molecule type" value="Genomic_DNA"/>
</dbReference>
<dbReference type="Pfam" id="PF00027">
    <property type="entry name" value="cNMP_binding"/>
    <property type="match status" value="1"/>
</dbReference>
<dbReference type="CDD" id="cd00092">
    <property type="entry name" value="HTH_CRP"/>
    <property type="match status" value="1"/>
</dbReference>
<dbReference type="InterPro" id="IPR036390">
    <property type="entry name" value="WH_DNA-bd_sf"/>
</dbReference>
<keyword evidence="3" id="KW-0804">Transcription</keyword>
<evidence type="ECO:0000256" key="3">
    <source>
        <dbReference type="ARBA" id="ARBA00023163"/>
    </source>
</evidence>
<dbReference type="CDD" id="cd00038">
    <property type="entry name" value="CAP_ED"/>
    <property type="match status" value="1"/>
</dbReference>
<dbReference type="SUPFAM" id="SSF51206">
    <property type="entry name" value="cAMP-binding domain-like"/>
    <property type="match status" value="1"/>
</dbReference>
<feature type="domain" description="HTH crp-type" evidence="5">
    <location>
        <begin position="148"/>
        <end position="217"/>
    </location>
</feature>
<dbReference type="InterPro" id="IPR012318">
    <property type="entry name" value="HTH_CRP"/>
</dbReference>
<keyword evidence="2" id="KW-0238">DNA-binding</keyword>
<dbReference type="GO" id="GO:0003677">
    <property type="term" value="F:DNA binding"/>
    <property type="evidence" value="ECO:0007669"/>
    <property type="project" value="UniProtKB-KW"/>
</dbReference>
<dbReference type="GO" id="GO:0003700">
    <property type="term" value="F:DNA-binding transcription factor activity"/>
    <property type="evidence" value="ECO:0007669"/>
    <property type="project" value="InterPro"/>
</dbReference>